<feature type="region of interest" description="Disordered" evidence="1">
    <location>
        <begin position="158"/>
        <end position="179"/>
    </location>
</feature>
<feature type="transmembrane region" description="Helical" evidence="2">
    <location>
        <begin position="187"/>
        <end position="204"/>
    </location>
</feature>
<organism evidence="3">
    <name type="scientific">marine sediment metagenome</name>
    <dbReference type="NCBI Taxonomy" id="412755"/>
    <lineage>
        <taxon>unclassified sequences</taxon>
        <taxon>metagenomes</taxon>
        <taxon>ecological metagenomes</taxon>
    </lineage>
</organism>
<dbReference type="EMBL" id="BARU01018375">
    <property type="protein sequence ID" value="GAH55726.1"/>
    <property type="molecule type" value="Genomic_DNA"/>
</dbReference>
<evidence type="ECO:0000256" key="1">
    <source>
        <dbReference type="SAM" id="MobiDB-lite"/>
    </source>
</evidence>
<reference evidence="3" key="1">
    <citation type="journal article" date="2014" name="Front. Microbiol.">
        <title>High frequency of phylogenetically diverse reductive dehalogenase-homologous genes in deep subseafloor sedimentary metagenomes.</title>
        <authorList>
            <person name="Kawai M."/>
            <person name="Futagami T."/>
            <person name="Toyoda A."/>
            <person name="Takaki Y."/>
            <person name="Nishi S."/>
            <person name="Hori S."/>
            <person name="Arai W."/>
            <person name="Tsubouchi T."/>
            <person name="Morono Y."/>
            <person name="Uchiyama I."/>
            <person name="Ito T."/>
            <person name="Fujiyama A."/>
            <person name="Inagaki F."/>
            <person name="Takami H."/>
        </authorList>
    </citation>
    <scope>NUCLEOTIDE SEQUENCE</scope>
    <source>
        <strain evidence="3">Expedition CK06-06</strain>
    </source>
</reference>
<dbReference type="AlphaFoldDB" id="X1GCW2"/>
<keyword evidence="2" id="KW-0812">Transmembrane</keyword>
<name>X1GCW2_9ZZZZ</name>
<sequence length="205" mass="24636">LVIKDDTYTYLIAPRVTEDDIDYDDVRDVKEKKDDFDSTIRISQVKYKGLMKAQKKAEMVEEYEALELKYDGHKSYDAKRKDKHEVLYDLLKKRKDVKGRETHAEKEVKDIKENQSKNLEEQEFRVSSVMATIEDEMSTTKKATKRYKELSKTYQELQEQKSEIKKEREEIEHKEKQKDLKEKHDKLNNILYLLLYLGLIFFSFY</sequence>
<gene>
    <name evidence="3" type="ORF">S03H2_30372</name>
</gene>
<feature type="non-terminal residue" evidence="3">
    <location>
        <position position="1"/>
    </location>
</feature>
<proteinExistence type="predicted"/>
<keyword evidence="2" id="KW-0472">Membrane</keyword>
<keyword evidence="2" id="KW-1133">Transmembrane helix</keyword>
<evidence type="ECO:0000256" key="2">
    <source>
        <dbReference type="SAM" id="Phobius"/>
    </source>
</evidence>
<accession>X1GCW2</accession>
<comment type="caution">
    <text evidence="3">The sequence shown here is derived from an EMBL/GenBank/DDBJ whole genome shotgun (WGS) entry which is preliminary data.</text>
</comment>
<protein>
    <submittedName>
        <fullName evidence="3">Uncharacterized protein</fullName>
    </submittedName>
</protein>
<evidence type="ECO:0000313" key="3">
    <source>
        <dbReference type="EMBL" id="GAH55726.1"/>
    </source>
</evidence>